<organism evidence="2 3">
    <name type="scientific">Phytophthora boehmeriae</name>
    <dbReference type="NCBI Taxonomy" id="109152"/>
    <lineage>
        <taxon>Eukaryota</taxon>
        <taxon>Sar</taxon>
        <taxon>Stramenopiles</taxon>
        <taxon>Oomycota</taxon>
        <taxon>Peronosporomycetes</taxon>
        <taxon>Peronosporales</taxon>
        <taxon>Peronosporaceae</taxon>
        <taxon>Phytophthora</taxon>
    </lineage>
</organism>
<evidence type="ECO:0000313" key="2">
    <source>
        <dbReference type="EMBL" id="KAG7391157.1"/>
    </source>
</evidence>
<dbReference type="OrthoDB" id="129281at2759"/>
<gene>
    <name evidence="2" type="ORF">PHYBOEH_006784</name>
</gene>
<dbReference type="PANTHER" id="PTHR35796">
    <property type="entry name" value="HYPOTHETICAL CYTOSOLIC PROTEIN"/>
    <property type="match status" value="1"/>
</dbReference>
<reference evidence="2" key="1">
    <citation type="submission" date="2021-02" db="EMBL/GenBank/DDBJ databases">
        <authorList>
            <person name="Palmer J.M."/>
        </authorList>
    </citation>
    <scope>NUCLEOTIDE SEQUENCE</scope>
    <source>
        <strain evidence="2">SCRP23</strain>
    </source>
</reference>
<evidence type="ECO:0000313" key="3">
    <source>
        <dbReference type="Proteomes" id="UP000693981"/>
    </source>
</evidence>
<evidence type="ECO:0000256" key="1">
    <source>
        <dbReference type="SAM" id="Coils"/>
    </source>
</evidence>
<dbReference type="AlphaFoldDB" id="A0A8T1WBY9"/>
<name>A0A8T1WBY9_9STRA</name>
<evidence type="ECO:0008006" key="4">
    <source>
        <dbReference type="Google" id="ProtNLM"/>
    </source>
</evidence>
<sequence>MKKNRARRRAKHQYEELRQEADKLEGDLDVLRQLRMQRSEYARQVNEGKAKQGSAFTSPTQHFVWRKIAERQFKERWRAQSRNRELRSQLEAEFKLGRQLQTLLRHVLVPSQKIAEVVKRQPVKVKSVFEQEIVDAEGVLLEIEGALRGAAFTDPNDYFTTAYKENGTNAFVIQSNVTLPFGVQVVGNALWSVLGNHRLKDLCYDHYVVFMTDDMLTQTFGIRSSINGKETDFRVKYTLCRFKDATRTVIVWVAYFEPIELDGVRYCNIQANQRGWIQLNNHTAGNTLVRSHSRLTVEGGGVEKESQITSLLDILKPMHDQVSVVVASLLEDVLFEEDWKLNGFGG</sequence>
<protein>
    <recommendedName>
        <fullName evidence="4">M96 mating-specific protein family</fullName>
    </recommendedName>
</protein>
<keyword evidence="3" id="KW-1185">Reference proteome</keyword>
<dbReference type="PANTHER" id="PTHR35796:SF3">
    <property type="entry name" value="BHLH DOMAIN-CONTAINING PROTEIN"/>
    <property type="match status" value="1"/>
</dbReference>
<accession>A0A8T1WBY9</accession>
<feature type="coiled-coil region" evidence="1">
    <location>
        <begin position="7"/>
        <end position="51"/>
    </location>
</feature>
<comment type="caution">
    <text evidence="2">The sequence shown here is derived from an EMBL/GenBank/DDBJ whole genome shotgun (WGS) entry which is preliminary data.</text>
</comment>
<dbReference type="EMBL" id="JAGDFL010000364">
    <property type="protein sequence ID" value="KAG7391157.1"/>
    <property type="molecule type" value="Genomic_DNA"/>
</dbReference>
<proteinExistence type="predicted"/>
<dbReference type="Proteomes" id="UP000693981">
    <property type="component" value="Unassembled WGS sequence"/>
</dbReference>
<keyword evidence="1" id="KW-0175">Coiled coil</keyword>